<keyword evidence="2" id="KW-1185">Reference proteome</keyword>
<gene>
    <name evidence="1" type="ORF">FGU65_09390</name>
</gene>
<dbReference type="EMBL" id="VCYH01000005">
    <property type="protein sequence ID" value="MDN7025098.1"/>
    <property type="molecule type" value="Genomic_DNA"/>
</dbReference>
<evidence type="ECO:0000313" key="1">
    <source>
        <dbReference type="EMBL" id="MDN7025098.1"/>
    </source>
</evidence>
<comment type="caution">
    <text evidence="1">The sequence shown here is derived from an EMBL/GenBank/DDBJ whole genome shotgun (WGS) entry which is preliminary data.</text>
</comment>
<evidence type="ECO:0008006" key="3">
    <source>
        <dbReference type="Google" id="ProtNLM"/>
    </source>
</evidence>
<organism evidence="1 2">
    <name type="scientific">Methanoculleus frigidifontis</name>
    <dbReference type="NCBI Taxonomy" id="2584085"/>
    <lineage>
        <taxon>Archaea</taxon>
        <taxon>Methanobacteriati</taxon>
        <taxon>Methanobacteriota</taxon>
        <taxon>Stenosarchaea group</taxon>
        <taxon>Methanomicrobia</taxon>
        <taxon>Methanomicrobiales</taxon>
        <taxon>Methanomicrobiaceae</taxon>
        <taxon>Methanoculleus</taxon>
    </lineage>
</organism>
<accession>A0ABT8MAY3</accession>
<dbReference type="Proteomes" id="UP001168338">
    <property type="component" value="Unassembled WGS sequence"/>
</dbReference>
<name>A0ABT8MAY3_9EURY</name>
<sequence>MNANVVLCAMALLIAVLICGCTTAESQQTTAVADEIPDLVGNWSGTMAGYEYGEGYTDYAGYTMTLSITEQHDRIFSGEITYTNESGSLVQEATPCAGAIGRDGTTLTMIEPGEGYSTGSLIGSDEMELIYANGNEPIEIAIDSLKRS</sequence>
<dbReference type="RefSeq" id="WP_301664238.1">
    <property type="nucleotide sequence ID" value="NZ_VCYH01000005.1"/>
</dbReference>
<protein>
    <recommendedName>
        <fullName evidence="3">Lipocalin-like domain-containing protein</fullName>
    </recommendedName>
</protein>
<evidence type="ECO:0000313" key="2">
    <source>
        <dbReference type="Proteomes" id="UP001168338"/>
    </source>
</evidence>
<proteinExistence type="predicted"/>
<reference evidence="1" key="1">
    <citation type="submission" date="2019-05" db="EMBL/GenBank/DDBJ databases">
        <title>Methanoculleus sp. FWC-SCC1, a methanogenic archaeon isolated from deep marine cold seep.</title>
        <authorList>
            <person name="Chen Y.-W."/>
            <person name="Chen S.-C."/>
            <person name="Teng N.-H."/>
            <person name="Lai M.-C."/>
        </authorList>
    </citation>
    <scope>NUCLEOTIDE SEQUENCE</scope>
    <source>
        <strain evidence="1">FWC-SCC1</strain>
    </source>
</reference>